<name>A0A2S6MVE6_9HYPH</name>
<sequence>MPPTPCAPPRALAAVITPHGALRLESVDGEATIENAEAAARIQAAFARGAGHGLAQRGLAEAGGRLPADLAFWRSFALRFTAARCAGGGACGMRRSARPCANMPTRAPRSMCSNCWSRSAAPAKPATG</sequence>
<comment type="caution">
    <text evidence="1">The sequence shown here is derived from an EMBL/GenBank/DDBJ whole genome shotgun (WGS) entry which is preliminary data.</text>
</comment>
<protein>
    <submittedName>
        <fullName evidence="1">Uncharacterized protein</fullName>
    </submittedName>
</protein>
<evidence type="ECO:0000313" key="1">
    <source>
        <dbReference type="EMBL" id="PPQ26345.1"/>
    </source>
</evidence>
<gene>
    <name evidence="1" type="ORF">CCR94_22120</name>
</gene>
<accession>A0A2S6MVE6</accession>
<dbReference type="EMBL" id="NHSJ01000134">
    <property type="protein sequence ID" value="PPQ26345.1"/>
    <property type="molecule type" value="Genomic_DNA"/>
</dbReference>
<dbReference type="Proteomes" id="UP000239089">
    <property type="component" value="Unassembled WGS sequence"/>
</dbReference>
<dbReference type="AlphaFoldDB" id="A0A2S6MVE6"/>
<evidence type="ECO:0000313" key="2">
    <source>
        <dbReference type="Proteomes" id="UP000239089"/>
    </source>
</evidence>
<reference evidence="1 2" key="1">
    <citation type="journal article" date="2018" name="Arch. Microbiol.">
        <title>New insights into the metabolic potential of the phototrophic purple bacterium Rhodopila globiformis DSM 161(T) from its draft genome sequence and evidence for a vanadium-dependent nitrogenase.</title>
        <authorList>
            <person name="Imhoff J.F."/>
            <person name="Rahn T."/>
            <person name="Kunzel S."/>
            <person name="Neulinger S.C."/>
        </authorList>
    </citation>
    <scope>NUCLEOTIDE SEQUENCE [LARGE SCALE GENOMIC DNA]</scope>
    <source>
        <strain evidence="1 2">DSM 16996</strain>
    </source>
</reference>
<organism evidence="1 2">
    <name type="scientific">Rhodoblastus sphagnicola</name>
    <dbReference type="NCBI Taxonomy" id="333368"/>
    <lineage>
        <taxon>Bacteria</taxon>
        <taxon>Pseudomonadati</taxon>
        <taxon>Pseudomonadota</taxon>
        <taxon>Alphaproteobacteria</taxon>
        <taxon>Hyphomicrobiales</taxon>
        <taxon>Rhodoblastaceae</taxon>
        <taxon>Rhodoblastus</taxon>
    </lineage>
</organism>
<keyword evidence="2" id="KW-1185">Reference proteome</keyword>
<proteinExistence type="predicted"/>